<evidence type="ECO:0000256" key="1">
    <source>
        <dbReference type="ARBA" id="ARBA00004141"/>
    </source>
</evidence>
<dbReference type="EMBL" id="JI175597">
    <property type="protein sequence ID" value="ADY47170.1"/>
    <property type="molecule type" value="mRNA"/>
</dbReference>
<dbReference type="GO" id="GO:0007165">
    <property type="term" value="P:signal transduction"/>
    <property type="evidence" value="ECO:0007669"/>
    <property type="project" value="TreeGrafter"/>
</dbReference>
<feature type="transmembrane region" description="Helical" evidence="6">
    <location>
        <begin position="66"/>
        <end position="86"/>
    </location>
</feature>
<dbReference type="GO" id="GO:0005886">
    <property type="term" value="C:plasma membrane"/>
    <property type="evidence" value="ECO:0007669"/>
    <property type="project" value="TreeGrafter"/>
</dbReference>
<dbReference type="InterPro" id="IPR000326">
    <property type="entry name" value="PAP2/HPO"/>
</dbReference>
<feature type="transmembrane region" description="Helical" evidence="6">
    <location>
        <begin position="211"/>
        <end position="233"/>
    </location>
</feature>
<feature type="transmembrane region" description="Helical" evidence="6">
    <location>
        <begin position="12"/>
        <end position="35"/>
    </location>
</feature>
<comment type="subcellular location">
    <subcellularLocation>
        <location evidence="1">Membrane</location>
        <topology evidence="1">Multi-pass membrane protein</topology>
    </subcellularLocation>
</comment>
<keyword evidence="3 6" id="KW-0812">Transmembrane</keyword>
<evidence type="ECO:0000256" key="4">
    <source>
        <dbReference type="ARBA" id="ARBA00022989"/>
    </source>
</evidence>
<keyword evidence="4 6" id="KW-1133">Transmembrane helix</keyword>
<comment type="similarity">
    <text evidence="2">Belongs to the PA-phosphatase related phosphoesterase family.</text>
</comment>
<dbReference type="AlphaFoldDB" id="F1LAL6"/>
<evidence type="ECO:0000256" key="2">
    <source>
        <dbReference type="ARBA" id="ARBA00008816"/>
    </source>
</evidence>
<evidence type="ECO:0000313" key="8">
    <source>
        <dbReference type="EMBL" id="ADY47170.1"/>
    </source>
</evidence>
<protein>
    <submittedName>
        <fullName evidence="8">Lipid phosphate phosphohydrolase 1</fullName>
    </submittedName>
</protein>
<dbReference type="InterPro" id="IPR043216">
    <property type="entry name" value="PAP-like"/>
</dbReference>
<dbReference type="GO" id="GO:0046839">
    <property type="term" value="P:phospholipid dephosphorylation"/>
    <property type="evidence" value="ECO:0007669"/>
    <property type="project" value="TreeGrafter"/>
</dbReference>
<dbReference type="GO" id="GO:0008195">
    <property type="term" value="F:phosphatidate phosphatase activity"/>
    <property type="evidence" value="ECO:0007669"/>
    <property type="project" value="TreeGrafter"/>
</dbReference>
<dbReference type="SMART" id="SM00014">
    <property type="entry name" value="acidPPc"/>
    <property type="match status" value="1"/>
</dbReference>
<proteinExistence type="evidence at transcript level"/>
<keyword evidence="5 6" id="KW-0472">Membrane</keyword>
<feature type="transmembrane region" description="Helical" evidence="6">
    <location>
        <begin position="112"/>
        <end position="130"/>
    </location>
</feature>
<evidence type="ECO:0000256" key="3">
    <source>
        <dbReference type="ARBA" id="ARBA00022692"/>
    </source>
</evidence>
<name>F1LAL6_ASCSU</name>
<dbReference type="PANTHER" id="PTHR10165">
    <property type="entry name" value="LIPID PHOSPHATE PHOSPHATASE"/>
    <property type="match status" value="1"/>
</dbReference>
<feature type="domain" description="Phosphatidic acid phosphatase type 2/haloperoxidase" evidence="7">
    <location>
        <begin position="113"/>
        <end position="257"/>
    </location>
</feature>
<evidence type="ECO:0000259" key="7">
    <source>
        <dbReference type="SMART" id="SM00014"/>
    </source>
</evidence>
<keyword evidence="8" id="KW-0378">Hydrolase</keyword>
<feature type="transmembrane region" description="Helical" evidence="6">
    <location>
        <begin position="180"/>
        <end position="199"/>
    </location>
</feature>
<dbReference type="SUPFAM" id="SSF48317">
    <property type="entry name" value="Acid phosphatase/Vanadium-dependent haloperoxidase"/>
    <property type="match status" value="1"/>
</dbReference>
<evidence type="ECO:0000256" key="5">
    <source>
        <dbReference type="ARBA" id="ARBA00023136"/>
    </source>
</evidence>
<feature type="transmembrane region" description="Helical" evidence="6">
    <location>
        <begin position="239"/>
        <end position="256"/>
    </location>
</feature>
<sequence length="310" mass="35286">MNRNRAIPAHKELAAGSFILNVLLGLIFVAFVILIPRHFLQPYHRGFYCDDETIRLPYMESIIPTYALVISLLTIPAIIIVLTEVYRSSCVIELYSWKGYNIGPIFANSFKFYGYHLLALLISLSMMQATKYFTGRLRPNFIDVCKPDIALDVCNDHTYINNYKCFGTDLKKIRDGRMSFFSGHAALALTAATFLVIYLHSRIPRKHSVVVLRSIIQITIVCVGFYIGFTRIIDNKHHWTDVVVGYIVGVVVGYLTTIKIANMRMPVEDFEEPDIDLPFIDSEDSEGDQAAPKYKTSVVRIEPTELRIFA</sequence>
<dbReference type="Gene3D" id="1.20.144.10">
    <property type="entry name" value="Phosphatidic acid phosphatase type 2/haloperoxidase"/>
    <property type="match status" value="1"/>
</dbReference>
<dbReference type="InterPro" id="IPR036938">
    <property type="entry name" value="PAP2/HPO_sf"/>
</dbReference>
<reference evidence="8" key="1">
    <citation type="journal article" date="2011" name="Genome Res.">
        <title>Deep small RNA sequencing from the nematode Ascaris reveals conservation, functional diversification, and novel developmental profiles.</title>
        <authorList>
            <person name="Wang J."/>
            <person name="Czech B."/>
            <person name="Crunk A."/>
            <person name="Wallace A."/>
            <person name="Mitreva M."/>
            <person name="Hannon G.J."/>
            <person name="Davis R.E."/>
        </authorList>
    </citation>
    <scope>NUCLEOTIDE SEQUENCE</scope>
</reference>
<dbReference type="Pfam" id="PF01569">
    <property type="entry name" value="PAP2"/>
    <property type="match status" value="1"/>
</dbReference>
<dbReference type="PANTHER" id="PTHR10165:SF103">
    <property type="entry name" value="PHOSPHOLIPID PHOSPHATASE HOMOLOG 1.2 HOMOLOG"/>
    <property type="match status" value="1"/>
</dbReference>
<accession>F1LAL6</accession>
<evidence type="ECO:0000256" key="6">
    <source>
        <dbReference type="SAM" id="Phobius"/>
    </source>
</evidence>
<dbReference type="GO" id="GO:0006644">
    <property type="term" value="P:phospholipid metabolic process"/>
    <property type="evidence" value="ECO:0007669"/>
    <property type="project" value="InterPro"/>
</dbReference>
<organism evidence="8">
    <name type="scientific">Ascaris suum</name>
    <name type="common">Pig roundworm</name>
    <name type="synonym">Ascaris lumbricoides</name>
    <dbReference type="NCBI Taxonomy" id="6253"/>
    <lineage>
        <taxon>Eukaryota</taxon>
        <taxon>Metazoa</taxon>
        <taxon>Ecdysozoa</taxon>
        <taxon>Nematoda</taxon>
        <taxon>Chromadorea</taxon>
        <taxon>Rhabditida</taxon>
        <taxon>Spirurina</taxon>
        <taxon>Ascaridomorpha</taxon>
        <taxon>Ascaridoidea</taxon>
        <taxon>Ascarididae</taxon>
        <taxon>Ascaris</taxon>
    </lineage>
</organism>